<dbReference type="GO" id="GO:0005829">
    <property type="term" value="C:cytosol"/>
    <property type="evidence" value="ECO:0007669"/>
    <property type="project" value="TreeGrafter"/>
</dbReference>
<dbReference type="InterPro" id="IPR003903">
    <property type="entry name" value="UIM_dom"/>
</dbReference>
<feature type="region of interest" description="Disordered" evidence="5">
    <location>
        <begin position="297"/>
        <end position="336"/>
    </location>
</feature>
<sequence length="432" mass="44151">MVLEASFLCIDNSDYMRNGDHAPSRMEAQLDAVNLLSGAKTQSNPENVVGLLSTGGKGVEVHVALTSDIGKVLSLSHGIKIGGKANLSAGIQVAQLSLKHRQNKNQRQRIILFVGSPIHEDEAALVKLGKKLKKNSVAMDIINFGEEAENAAKLEALLNAVNSDDNSHLVTVPPGPHVLSDILLSSPIVQGEDGTGVAMGGGIGAAGRDGGGEFAGLGVDPNMDPEFAWALRVSMEEERARQEAAAKKAAEEAAVGEGALVAGAEGGSSQASAAAPTSADGMMDEAAMLEQALAMSMPSSEVKTPAVTAPATTPSAPGGSTSTPAPPTAPPSAVPAPAFDAEMADVGDEDEAMQLALAMSMSQGQAASAPVPTNAPASTADMSAVFQDTSFLQSVLGSLPGVDPNDPRIQSVLNAHKQDGEKGGEEQEEEKK</sequence>
<dbReference type="SMART" id="SM00726">
    <property type="entry name" value="UIM"/>
    <property type="match status" value="3"/>
</dbReference>
<protein>
    <recommendedName>
        <fullName evidence="4">26S proteasome regulatory subunit RPN10</fullName>
    </recommendedName>
</protein>
<dbReference type="GO" id="GO:0008540">
    <property type="term" value="C:proteasome regulatory particle, base subcomplex"/>
    <property type="evidence" value="ECO:0007669"/>
    <property type="project" value="TreeGrafter"/>
</dbReference>
<feature type="compositionally biased region" description="Pro residues" evidence="5">
    <location>
        <begin position="324"/>
        <end position="334"/>
    </location>
</feature>
<feature type="compositionally biased region" description="Basic and acidic residues" evidence="5">
    <location>
        <begin position="416"/>
        <end position="432"/>
    </location>
</feature>
<comment type="similarity">
    <text evidence="1">Belongs to the proteasome subunit S5A family.</text>
</comment>
<dbReference type="InterPro" id="IPR049590">
    <property type="entry name" value="PSMD4_RAZUL-like"/>
</dbReference>
<evidence type="ECO:0000256" key="2">
    <source>
        <dbReference type="ARBA" id="ARBA00022737"/>
    </source>
</evidence>
<dbReference type="CDD" id="cd22297">
    <property type="entry name" value="PSMD4_RAZUL"/>
    <property type="match status" value="1"/>
</dbReference>
<organism evidence="7">
    <name type="scientific">Strombidinopsis acuminata</name>
    <dbReference type="NCBI Taxonomy" id="141414"/>
    <lineage>
        <taxon>Eukaryota</taxon>
        <taxon>Sar</taxon>
        <taxon>Alveolata</taxon>
        <taxon>Ciliophora</taxon>
        <taxon>Intramacronucleata</taxon>
        <taxon>Spirotrichea</taxon>
        <taxon>Choreotrichia</taxon>
        <taxon>Choreotrichida</taxon>
        <taxon>Strombidinopsidae</taxon>
        <taxon>Strombidinopsis</taxon>
    </lineage>
</organism>
<evidence type="ECO:0000256" key="1">
    <source>
        <dbReference type="ARBA" id="ARBA00005574"/>
    </source>
</evidence>
<dbReference type="FunFam" id="3.40.50.410:FF:000005">
    <property type="entry name" value="26S proteasome non-ATPase regulatory subunit 4"/>
    <property type="match status" value="1"/>
</dbReference>
<keyword evidence="3" id="KW-0647">Proteasome</keyword>
<dbReference type="SUPFAM" id="SSF53300">
    <property type="entry name" value="vWA-like"/>
    <property type="match status" value="1"/>
</dbReference>
<dbReference type="GO" id="GO:0005634">
    <property type="term" value="C:nucleus"/>
    <property type="evidence" value="ECO:0007669"/>
    <property type="project" value="TreeGrafter"/>
</dbReference>
<proteinExistence type="inferred from homology"/>
<dbReference type="PROSITE" id="PS50330">
    <property type="entry name" value="UIM"/>
    <property type="match status" value="1"/>
</dbReference>
<dbReference type="InterPro" id="IPR002035">
    <property type="entry name" value="VWF_A"/>
</dbReference>
<evidence type="ECO:0000256" key="4">
    <source>
        <dbReference type="ARBA" id="ARBA00044341"/>
    </source>
</evidence>
<feature type="domain" description="VWFA" evidence="6">
    <location>
        <begin position="5"/>
        <end position="188"/>
    </location>
</feature>
<dbReference type="Pfam" id="PF02809">
    <property type="entry name" value="UIM"/>
    <property type="match status" value="3"/>
</dbReference>
<dbReference type="AlphaFoldDB" id="A0A7S3T0F7"/>
<dbReference type="InterPro" id="IPR027040">
    <property type="entry name" value="PSMD4"/>
</dbReference>
<dbReference type="Gene3D" id="1.10.287.3990">
    <property type="match status" value="1"/>
</dbReference>
<dbReference type="PROSITE" id="PS50234">
    <property type="entry name" value="VWFA"/>
    <property type="match status" value="1"/>
</dbReference>
<dbReference type="Pfam" id="PF13519">
    <property type="entry name" value="VWA_2"/>
    <property type="match status" value="1"/>
</dbReference>
<dbReference type="PANTHER" id="PTHR10223:SF0">
    <property type="entry name" value="26S PROTEASOME NON-ATPASE REGULATORY SUBUNIT 4"/>
    <property type="match status" value="1"/>
</dbReference>
<evidence type="ECO:0000259" key="6">
    <source>
        <dbReference type="PROSITE" id="PS50234"/>
    </source>
</evidence>
<dbReference type="GO" id="GO:0031593">
    <property type="term" value="F:polyubiquitin modification-dependent protein binding"/>
    <property type="evidence" value="ECO:0007669"/>
    <property type="project" value="TreeGrafter"/>
</dbReference>
<feature type="region of interest" description="Disordered" evidence="5">
    <location>
        <begin position="397"/>
        <end position="432"/>
    </location>
</feature>
<accession>A0A7S3T0F7</accession>
<gene>
    <name evidence="7" type="ORF">SACU0126_LOCUS20153</name>
</gene>
<name>A0A7S3T0F7_9SPIT</name>
<dbReference type="Gene3D" id="3.40.50.410">
    <property type="entry name" value="von Willebrand factor, type A domain"/>
    <property type="match status" value="1"/>
</dbReference>
<evidence type="ECO:0000256" key="5">
    <source>
        <dbReference type="SAM" id="MobiDB-lite"/>
    </source>
</evidence>
<dbReference type="GO" id="GO:0043161">
    <property type="term" value="P:proteasome-mediated ubiquitin-dependent protein catabolic process"/>
    <property type="evidence" value="ECO:0007669"/>
    <property type="project" value="TreeGrafter"/>
</dbReference>
<dbReference type="PANTHER" id="PTHR10223">
    <property type="entry name" value="26S PROTEASOME NON-ATPASE REGULATORY SUBUNIT 4"/>
    <property type="match status" value="1"/>
</dbReference>
<dbReference type="FunFam" id="1.10.287.3990:FF:000004">
    <property type="entry name" value="26S proteasome regulatory subunit N10"/>
    <property type="match status" value="1"/>
</dbReference>
<dbReference type="SMART" id="SM00327">
    <property type="entry name" value="VWA"/>
    <property type="match status" value="1"/>
</dbReference>
<evidence type="ECO:0000256" key="3">
    <source>
        <dbReference type="ARBA" id="ARBA00022942"/>
    </source>
</evidence>
<feature type="compositionally biased region" description="Low complexity" evidence="5">
    <location>
        <begin position="304"/>
        <end position="323"/>
    </location>
</feature>
<dbReference type="InterPro" id="IPR036465">
    <property type="entry name" value="vWFA_dom_sf"/>
</dbReference>
<reference evidence="7" key="1">
    <citation type="submission" date="2021-01" db="EMBL/GenBank/DDBJ databases">
        <authorList>
            <person name="Corre E."/>
            <person name="Pelletier E."/>
            <person name="Niang G."/>
            <person name="Scheremetjew M."/>
            <person name="Finn R."/>
            <person name="Kale V."/>
            <person name="Holt S."/>
            <person name="Cochrane G."/>
            <person name="Meng A."/>
            <person name="Brown T."/>
            <person name="Cohen L."/>
        </authorList>
    </citation>
    <scope>NUCLEOTIDE SEQUENCE</scope>
    <source>
        <strain evidence="7">SPMC142</strain>
    </source>
</reference>
<dbReference type="EMBL" id="HBIQ01063405">
    <property type="protein sequence ID" value="CAE0569438.1"/>
    <property type="molecule type" value="Transcribed_RNA"/>
</dbReference>
<keyword evidence="2" id="KW-0677">Repeat</keyword>
<evidence type="ECO:0000313" key="7">
    <source>
        <dbReference type="EMBL" id="CAE0569438.1"/>
    </source>
</evidence>